<gene>
    <name evidence="1" type="ORF">BD410DRAFT_362007</name>
</gene>
<evidence type="ECO:0000313" key="1">
    <source>
        <dbReference type="EMBL" id="TDL20637.1"/>
    </source>
</evidence>
<dbReference type="SUPFAM" id="SSF52047">
    <property type="entry name" value="RNI-like"/>
    <property type="match status" value="1"/>
</dbReference>
<sequence>MHPFQFSSPIDRVPMEILSKIFTECIHEGGLARVTDRSDYAPINISSVCNIWRRLATSNPLLWSGILIEDPFIHCTPNLTIWIERSGSLGFSFSIRSDAFRLNYHRLFLVLLNNAALWKDIDLSLHNHHIRMFAAKIPTDTPQLRSVTLFDLTAGFARRLHIDLWSGPLVHLTHLSIATNASFHSGRSLANLHTLCLTDVPIASCGACLPHCPTLEELMIRQETNWQEIDYLVEPDIECYLPRLQTFKLGFSPALRSPLAHVTICFLVDQFHLPTLKSLFLDFPGSEESNFVWTCITRLVQRCSSTLRNLEMWTTAVSNEKLIRCIGAAPYLEYLGVQPVLMTEELSQHLTQHRVSPHPQCSCPNLTTIRFLDYDPDDAKVYSFAMAITKSRVEALEVTESPGHQKSKFTIVVPSGWPFERVDCGLEILSPPEWRRRRQNDLYKNIDCAWTKL</sequence>
<dbReference type="Gene3D" id="1.20.1280.50">
    <property type="match status" value="1"/>
</dbReference>
<dbReference type="Gene3D" id="3.80.10.10">
    <property type="entry name" value="Ribonuclease Inhibitor"/>
    <property type="match status" value="1"/>
</dbReference>
<name>A0A4Y7PZ06_9AGAM</name>
<dbReference type="InterPro" id="IPR032675">
    <property type="entry name" value="LRR_dom_sf"/>
</dbReference>
<proteinExistence type="predicted"/>
<protein>
    <submittedName>
        <fullName evidence="1">Uncharacterized protein</fullName>
    </submittedName>
</protein>
<dbReference type="STRING" id="50990.A0A4Y7PZ06"/>
<organism evidence="1 2">
    <name type="scientific">Rickenella mellea</name>
    <dbReference type="NCBI Taxonomy" id="50990"/>
    <lineage>
        <taxon>Eukaryota</taxon>
        <taxon>Fungi</taxon>
        <taxon>Dikarya</taxon>
        <taxon>Basidiomycota</taxon>
        <taxon>Agaricomycotina</taxon>
        <taxon>Agaricomycetes</taxon>
        <taxon>Hymenochaetales</taxon>
        <taxon>Rickenellaceae</taxon>
        <taxon>Rickenella</taxon>
    </lineage>
</organism>
<dbReference type="EMBL" id="ML170186">
    <property type="protein sequence ID" value="TDL20637.1"/>
    <property type="molecule type" value="Genomic_DNA"/>
</dbReference>
<dbReference type="VEuPathDB" id="FungiDB:BD410DRAFT_362007"/>
<dbReference type="OrthoDB" id="2269034at2759"/>
<keyword evidence="2" id="KW-1185">Reference proteome</keyword>
<accession>A0A4Y7PZ06</accession>
<dbReference type="AlphaFoldDB" id="A0A4Y7PZ06"/>
<dbReference type="Proteomes" id="UP000294933">
    <property type="component" value="Unassembled WGS sequence"/>
</dbReference>
<reference evidence="1 2" key="1">
    <citation type="submission" date="2018-06" db="EMBL/GenBank/DDBJ databases">
        <title>A transcriptomic atlas of mushroom development highlights an independent origin of complex multicellularity.</title>
        <authorList>
            <consortium name="DOE Joint Genome Institute"/>
            <person name="Krizsan K."/>
            <person name="Almasi E."/>
            <person name="Merenyi Z."/>
            <person name="Sahu N."/>
            <person name="Viragh M."/>
            <person name="Koszo T."/>
            <person name="Mondo S."/>
            <person name="Kiss B."/>
            <person name="Balint B."/>
            <person name="Kues U."/>
            <person name="Barry K."/>
            <person name="Hegedus J.C."/>
            <person name="Henrissat B."/>
            <person name="Johnson J."/>
            <person name="Lipzen A."/>
            <person name="Ohm R."/>
            <person name="Nagy I."/>
            <person name="Pangilinan J."/>
            <person name="Yan J."/>
            <person name="Xiong Y."/>
            <person name="Grigoriev I.V."/>
            <person name="Hibbett D.S."/>
            <person name="Nagy L.G."/>
        </authorList>
    </citation>
    <scope>NUCLEOTIDE SEQUENCE [LARGE SCALE GENOMIC DNA]</scope>
    <source>
        <strain evidence="1 2">SZMC22713</strain>
    </source>
</reference>
<evidence type="ECO:0000313" key="2">
    <source>
        <dbReference type="Proteomes" id="UP000294933"/>
    </source>
</evidence>